<accession>A0A1Y1IXC3</accession>
<feature type="region of interest" description="Disordered" evidence="1">
    <location>
        <begin position="189"/>
        <end position="216"/>
    </location>
</feature>
<reference evidence="2 3" key="1">
    <citation type="journal article" date="2014" name="Nat. Commun.">
        <title>Klebsormidium flaccidum genome reveals primary factors for plant terrestrial adaptation.</title>
        <authorList>
            <person name="Hori K."/>
            <person name="Maruyama F."/>
            <person name="Fujisawa T."/>
            <person name="Togashi T."/>
            <person name="Yamamoto N."/>
            <person name="Seo M."/>
            <person name="Sato S."/>
            <person name="Yamada T."/>
            <person name="Mori H."/>
            <person name="Tajima N."/>
            <person name="Moriyama T."/>
            <person name="Ikeuchi M."/>
            <person name="Watanabe M."/>
            <person name="Wada H."/>
            <person name="Kobayashi K."/>
            <person name="Saito M."/>
            <person name="Masuda T."/>
            <person name="Sasaki-Sekimoto Y."/>
            <person name="Mashiguchi K."/>
            <person name="Awai K."/>
            <person name="Shimojima M."/>
            <person name="Masuda S."/>
            <person name="Iwai M."/>
            <person name="Nobusawa T."/>
            <person name="Narise T."/>
            <person name="Kondo S."/>
            <person name="Saito H."/>
            <person name="Sato R."/>
            <person name="Murakawa M."/>
            <person name="Ihara Y."/>
            <person name="Oshima-Yamada Y."/>
            <person name="Ohtaka K."/>
            <person name="Satoh M."/>
            <person name="Sonobe K."/>
            <person name="Ishii M."/>
            <person name="Ohtani R."/>
            <person name="Kanamori-Sato M."/>
            <person name="Honoki R."/>
            <person name="Miyazaki D."/>
            <person name="Mochizuki H."/>
            <person name="Umetsu J."/>
            <person name="Higashi K."/>
            <person name="Shibata D."/>
            <person name="Kamiya Y."/>
            <person name="Sato N."/>
            <person name="Nakamura Y."/>
            <person name="Tabata S."/>
            <person name="Ida S."/>
            <person name="Kurokawa K."/>
            <person name="Ohta H."/>
        </authorList>
    </citation>
    <scope>NUCLEOTIDE SEQUENCE [LARGE SCALE GENOMIC DNA]</scope>
    <source>
        <strain evidence="2 3">NIES-2285</strain>
    </source>
</reference>
<proteinExistence type="predicted"/>
<dbReference type="PANTHER" id="PTHR11439">
    <property type="entry name" value="GAG-POL-RELATED RETROTRANSPOSON"/>
    <property type="match status" value="1"/>
</dbReference>
<dbReference type="OMA" id="QQKYDHE"/>
<keyword evidence="3" id="KW-1185">Reference proteome</keyword>
<evidence type="ECO:0000313" key="2">
    <source>
        <dbReference type="EMBL" id="GAQ93407.1"/>
    </source>
</evidence>
<dbReference type="PANTHER" id="PTHR11439:SF483">
    <property type="entry name" value="PEPTIDE SYNTHASE GLIP-LIKE, PUTATIVE (AFU_ORTHOLOGUE AFUA_3G12920)-RELATED"/>
    <property type="match status" value="1"/>
</dbReference>
<protein>
    <recommendedName>
        <fullName evidence="4">Reverse transcriptase Ty1/copia-type domain-containing protein</fullName>
    </recommendedName>
</protein>
<feature type="compositionally biased region" description="Basic and acidic residues" evidence="1">
    <location>
        <begin position="203"/>
        <end position="216"/>
    </location>
</feature>
<evidence type="ECO:0008006" key="4">
    <source>
        <dbReference type="Google" id="ProtNLM"/>
    </source>
</evidence>
<dbReference type="Proteomes" id="UP000054558">
    <property type="component" value="Unassembled WGS sequence"/>
</dbReference>
<dbReference type="STRING" id="105231.A0A1Y1IXC3"/>
<sequence>MGVGATPTGEADTRPGAGATRTGEADTGSEETVEMDGEKTAERRYPARARRAPGEWYPAKTGEHPKGSGEHLNPQTYQEPKHTTLRALLAVVAERDLKLHQLDVKTAFLNGERGAALPLVWVDDILVAARGAVRIAKVKARLADKFDVRDLEEATYLLEIELARDWEARTLKLTQKKLTRELVGRHGLAGARASSVPNSAGEKLTREGEPLTRRETPTASSLGALYLSVCTRPDIAQALGALARYASAPTEAHWAAALGVMRYLVGTAEDGITFGGSGEVLEAYAMRTLRGTLIRSVPRPGTSS</sequence>
<dbReference type="AlphaFoldDB" id="A0A1Y1IXC3"/>
<dbReference type="EMBL" id="DF238453">
    <property type="protein sequence ID" value="GAQ93407.1"/>
    <property type="molecule type" value="Genomic_DNA"/>
</dbReference>
<name>A0A1Y1IXC3_KLENI</name>
<evidence type="ECO:0000313" key="3">
    <source>
        <dbReference type="Proteomes" id="UP000054558"/>
    </source>
</evidence>
<feature type="region of interest" description="Disordered" evidence="1">
    <location>
        <begin position="1"/>
        <end position="76"/>
    </location>
</feature>
<organism evidence="2 3">
    <name type="scientific">Klebsormidium nitens</name>
    <name type="common">Green alga</name>
    <name type="synonym">Ulothrix nitens</name>
    <dbReference type="NCBI Taxonomy" id="105231"/>
    <lineage>
        <taxon>Eukaryota</taxon>
        <taxon>Viridiplantae</taxon>
        <taxon>Streptophyta</taxon>
        <taxon>Klebsormidiophyceae</taxon>
        <taxon>Klebsormidiales</taxon>
        <taxon>Klebsormidiaceae</taxon>
        <taxon>Klebsormidium</taxon>
    </lineage>
</organism>
<gene>
    <name evidence="2" type="ORF">KFL_015040020</name>
</gene>
<evidence type="ECO:0000256" key="1">
    <source>
        <dbReference type="SAM" id="MobiDB-lite"/>
    </source>
</evidence>
<feature type="compositionally biased region" description="Basic and acidic residues" evidence="1">
    <location>
        <begin position="36"/>
        <end position="45"/>
    </location>
</feature>
<dbReference type="OrthoDB" id="1645289at2759"/>